<reference evidence="5 6" key="1">
    <citation type="submission" date="2024-10" db="EMBL/GenBank/DDBJ databases">
        <title>Updated reference genomes for cyclostephanoid diatoms.</title>
        <authorList>
            <person name="Roberts W.R."/>
            <person name="Alverson A.J."/>
        </authorList>
    </citation>
    <scope>NUCLEOTIDE SEQUENCE [LARGE SCALE GENOMIC DNA]</scope>
    <source>
        <strain evidence="5 6">AJA232-27</strain>
    </source>
</reference>
<comment type="caution">
    <text evidence="5">The sequence shown here is derived from an EMBL/GenBank/DDBJ whole genome shotgun (WGS) entry which is preliminary data.</text>
</comment>
<evidence type="ECO:0000313" key="5">
    <source>
        <dbReference type="EMBL" id="KAL3759553.1"/>
    </source>
</evidence>
<dbReference type="EMBL" id="JALLBG020000200">
    <property type="protein sequence ID" value="KAL3759553.1"/>
    <property type="molecule type" value="Genomic_DNA"/>
</dbReference>
<dbReference type="SUPFAM" id="SSF53474">
    <property type="entry name" value="alpha/beta-Hydrolases"/>
    <property type="match status" value="1"/>
</dbReference>
<dbReference type="PANTHER" id="PTHR10655:SF17">
    <property type="entry name" value="LYSOPHOSPHOLIPASE-LIKE PROTEIN 1"/>
    <property type="match status" value="1"/>
</dbReference>
<comment type="similarity">
    <text evidence="1">Belongs to the AB hydrolase superfamily. AB hydrolase 2 family.</text>
</comment>
<evidence type="ECO:0000256" key="3">
    <source>
        <dbReference type="SAM" id="MobiDB-lite"/>
    </source>
</evidence>
<evidence type="ECO:0000256" key="2">
    <source>
        <dbReference type="ARBA" id="ARBA00022801"/>
    </source>
</evidence>
<keyword evidence="2" id="KW-0378">Hydrolase</keyword>
<gene>
    <name evidence="5" type="ORF">ACHAWU_000852</name>
</gene>
<keyword evidence="6" id="KW-1185">Reference proteome</keyword>
<dbReference type="Gene3D" id="3.40.50.1820">
    <property type="entry name" value="alpha/beta hydrolase"/>
    <property type="match status" value="1"/>
</dbReference>
<evidence type="ECO:0000256" key="1">
    <source>
        <dbReference type="ARBA" id="ARBA00006499"/>
    </source>
</evidence>
<proteinExistence type="inferred from homology"/>
<sequence length="308" mass="33357">MSSRSSTHGHVTTRQGDGTILVSPRNEADQSASIIICHGLGDTAEGFVDVAEQLSSQLPYAKFILPTAPTQKVTMNMGMAMPSWYDIVGLDKRSNEFCKGIDDSQAKLTHLINSEMELGLPRNRIVLAGFSQGGALSLYTGMQLSSSTTTNNGDADTTTSTTITPLAGIILLSGYLPHASAFHITPGLENTPIFHGHGTLDPLVKLEAANESRSTLIEQHGATNYTLKTYQGLAHSINPQELADVLDFLHKVLPPNEECKIKLKDPRQMSIKELKAAIGKAGLGNRAVGFMEKREFVELLQLFRQGKL</sequence>
<dbReference type="Proteomes" id="UP001530293">
    <property type="component" value="Unassembled WGS sequence"/>
</dbReference>
<dbReference type="GO" id="GO:0016787">
    <property type="term" value="F:hydrolase activity"/>
    <property type="evidence" value="ECO:0007669"/>
    <property type="project" value="UniProtKB-KW"/>
</dbReference>
<dbReference type="InterPro" id="IPR003140">
    <property type="entry name" value="PLipase/COase/thioEstase"/>
</dbReference>
<dbReference type="AlphaFoldDB" id="A0ABD3M745"/>
<name>A0ABD3M745_9STRA</name>
<feature type="region of interest" description="Disordered" evidence="3">
    <location>
        <begin position="1"/>
        <end position="22"/>
    </location>
</feature>
<feature type="domain" description="Phospholipase/carboxylesterase/thioesterase" evidence="4">
    <location>
        <begin position="159"/>
        <end position="252"/>
    </location>
</feature>
<evidence type="ECO:0000313" key="6">
    <source>
        <dbReference type="Proteomes" id="UP001530293"/>
    </source>
</evidence>
<evidence type="ECO:0000259" key="4">
    <source>
        <dbReference type="Pfam" id="PF02230"/>
    </source>
</evidence>
<dbReference type="InterPro" id="IPR029058">
    <property type="entry name" value="AB_hydrolase_fold"/>
</dbReference>
<feature type="domain" description="Phospholipase/carboxylesterase/thioesterase" evidence="4">
    <location>
        <begin position="28"/>
        <end position="145"/>
    </location>
</feature>
<organism evidence="5 6">
    <name type="scientific">Discostella pseudostelligera</name>
    <dbReference type="NCBI Taxonomy" id="259834"/>
    <lineage>
        <taxon>Eukaryota</taxon>
        <taxon>Sar</taxon>
        <taxon>Stramenopiles</taxon>
        <taxon>Ochrophyta</taxon>
        <taxon>Bacillariophyta</taxon>
        <taxon>Coscinodiscophyceae</taxon>
        <taxon>Thalassiosirophycidae</taxon>
        <taxon>Stephanodiscales</taxon>
        <taxon>Stephanodiscaceae</taxon>
        <taxon>Discostella</taxon>
    </lineage>
</organism>
<protein>
    <recommendedName>
        <fullName evidence="4">Phospholipase/carboxylesterase/thioesterase domain-containing protein</fullName>
    </recommendedName>
</protein>
<feature type="compositionally biased region" description="Polar residues" evidence="3">
    <location>
        <begin position="1"/>
        <end position="16"/>
    </location>
</feature>
<dbReference type="InterPro" id="IPR050565">
    <property type="entry name" value="LYPA1-2/EST-like"/>
</dbReference>
<dbReference type="PANTHER" id="PTHR10655">
    <property type="entry name" value="LYSOPHOSPHOLIPASE-RELATED"/>
    <property type="match status" value="1"/>
</dbReference>
<dbReference type="Pfam" id="PF02230">
    <property type="entry name" value="Abhydrolase_2"/>
    <property type="match status" value="2"/>
</dbReference>
<accession>A0ABD3M745</accession>